<dbReference type="Pfam" id="PF00300">
    <property type="entry name" value="His_Phos_1"/>
    <property type="match status" value="1"/>
</dbReference>
<dbReference type="Gene3D" id="3.40.50.1240">
    <property type="entry name" value="Phosphoglycerate mutase-like"/>
    <property type="match status" value="1"/>
</dbReference>
<keyword evidence="3" id="KW-1185">Reference proteome</keyword>
<dbReference type="InterPro" id="IPR029033">
    <property type="entry name" value="His_PPase_superfam"/>
</dbReference>
<dbReference type="GO" id="GO:0016791">
    <property type="term" value="F:phosphatase activity"/>
    <property type="evidence" value="ECO:0007669"/>
    <property type="project" value="TreeGrafter"/>
</dbReference>
<dbReference type="InterPro" id="IPR013078">
    <property type="entry name" value="His_Pase_superF_clade-1"/>
</dbReference>
<dbReference type="RefSeq" id="WP_203657147.1">
    <property type="nucleotide sequence ID" value="NZ_BONR01000006.1"/>
</dbReference>
<evidence type="ECO:0000256" key="1">
    <source>
        <dbReference type="SAM" id="MobiDB-lite"/>
    </source>
</evidence>
<reference evidence="2" key="1">
    <citation type="submission" date="2021-01" db="EMBL/GenBank/DDBJ databases">
        <title>Whole genome shotgun sequence of Demequina activiva NBRC 110675.</title>
        <authorList>
            <person name="Komaki H."/>
            <person name="Tamura T."/>
        </authorList>
    </citation>
    <scope>NUCLEOTIDE SEQUENCE</scope>
    <source>
        <strain evidence="2">NBRC 110675</strain>
    </source>
</reference>
<dbReference type="GO" id="GO:0005737">
    <property type="term" value="C:cytoplasm"/>
    <property type="evidence" value="ECO:0007669"/>
    <property type="project" value="TreeGrafter"/>
</dbReference>
<dbReference type="SUPFAM" id="SSF53254">
    <property type="entry name" value="Phosphoglycerate mutase-like"/>
    <property type="match status" value="1"/>
</dbReference>
<dbReference type="EMBL" id="BONR01000006">
    <property type="protein sequence ID" value="GIG55541.1"/>
    <property type="molecule type" value="Genomic_DNA"/>
</dbReference>
<dbReference type="InterPro" id="IPR050275">
    <property type="entry name" value="PGM_Phosphatase"/>
</dbReference>
<gene>
    <name evidence="2" type="ORF">Dac01nite_22930</name>
</gene>
<comment type="caution">
    <text evidence="2">The sequence shown here is derived from an EMBL/GenBank/DDBJ whole genome shotgun (WGS) entry which is preliminary data.</text>
</comment>
<feature type="region of interest" description="Disordered" evidence="1">
    <location>
        <begin position="1"/>
        <end position="37"/>
    </location>
</feature>
<name>A0A919UKR6_9MICO</name>
<dbReference type="PANTHER" id="PTHR48100">
    <property type="entry name" value="BROAD-SPECIFICITY PHOSPHATASE YOR283W-RELATED"/>
    <property type="match status" value="1"/>
</dbReference>
<evidence type="ECO:0000313" key="3">
    <source>
        <dbReference type="Proteomes" id="UP000652354"/>
    </source>
</evidence>
<sequence>MTDRHPEDTGPDAGPEYDDHVESATADDTPVESSQTRGRSLFAVAGGDLVSPLTMVLVRHGVTDMTLSHALSGSSVVGPALNSQGRIQAAKAADAVYRIGRRDWDRVAHVTRVFASPMTRTQETGAALGRRIGAHVETEDRVREIDFGHWEGLTGDQVAERFGDAIHRWRFGEIAAPGGESMPQVGERFDAFLRDAAREHAQLCADGSDIARAWAVASHAVAIKSAVGVSTAMPVDHWGHIWPQPASLTLLQLRVRSDGEIAERHVLCVGAPTH</sequence>
<dbReference type="SMART" id="SM00855">
    <property type="entry name" value="PGAM"/>
    <property type="match status" value="1"/>
</dbReference>
<evidence type="ECO:0008006" key="4">
    <source>
        <dbReference type="Google" id="ProtNLM"/>
    </source>
</evidence>
<organism evidence="2 3">
    <name type="scientific">Demequina activiva</name>
    <dbReference type="NCBI Taxonomy" id="1582364"/>
    <lineage>
        <taxon>Bacteria</taxon>
        <taxon>Bacillati</taxon>
        <taxon>Actinomycetota</taxon>
        <taxon>Actinomycetes</taxon>
        <taxon>Micrococcales</taxon>
        <taxon>Demequinaceae</taxon>
        <taxon>Demequina</taxon>
    </lineage>
</organism>
<protein>
    <recommendedName>
        <fullName evidence="4">Histidine phosphatase family protein</fullName>
    </recommendedName>
</protein>
<proteinExistence type="predicted"/>
<dbReference type="CDD" id="cd07067">
    <property type="entry name" value="HP_PGM_like"/>
    <property type="match status" value="1"/>
</dbReference>
<dbReference type="Proteomes" id="UP000652354">
    <property type="component" value="Unassembled WGS sequence"/>
</dbReference>
<evidence type="ECO:0000313" key="2">
    <source>
        <dbReference type="EMBL" id="GIG55541.1"/>
    </source>
</evidence>
<dbReference type="PANTHER" id="PTHR48100:SF58">
    <property type="entry name" value="PE-PGRS FAMILY PROTEIN PE_PGRS11"/>
    <property type="match status" value="1"/>
</dbReference>
<dbReference type="AlphaFoldDB" id="A0A919UKR6"/>
<accession>A0A919UKR6</accession>